<evidence type="ECO:0008006" key="3">
    <source>
        <dbReference type="Google" id="ProtNLM"/>
    </source>
</evidence>
<name>A0A6N8FH62_9BACI</name>
<proteinExistence type="predicted"/>
<organism evidence="1 2">
    <name type="scientific">Ornithinibacillus caprae</name>
    <dbReference type="NCBI Taxonomy" id="2678566"/>
    <lineage>
        <taxon>Bacteria</taxon>
        <taxon>Bacillati</taxon>
        <taxon>Bacillota</taxon>
        <taxon>Bacilli</taxon>
        <taxon>Bacillales</taxon>
        <taxon>Bacillaceae</taxon>
        <taxon>Ornithinibacillus</taxon>
    </lineage>
</organism>
<dbReference type="AlphaFoldDB" id="A0A6N8FH62"/>
<accession>A0A6N8FH62</accession>
<sequence length="64" mass="7484">MGNNREFDNISKKSIDMLINSTFKRHGISLDKPQRLNLKEKQELKKLVRDLQKGVNSLTRTTKK</sequence>
<gene>
    <name evidence="1" type="ORF">GMD78_06435</name>
</gene>
<keyword evidence="2" id="KW-1185">Reference proteome</keyword>
<evidence type="ECO:0000313" key="1">
    <source>
        <dbReference type="EMBL" id="MUK88036.1"/>
    </source>
</evidence>
<dbReference type="Proteomes" id="UP000469125">
    <property type="component" value="Unassembled WGS sequence"/>
</dbReference>
<reference evidence="1 2" key="1">
    <citation type="submission" date="2019-11" db="EMBL/GenBank/DDBJ databases">
        <authorList>
            <person name="Li X."/>
        </authorList>
    </citation>
    <scope>NUCLEOTIDE SEQUENCE [LARGE SCALE GENOMIC DNA]</scope>
    <source>
        <strain evidence="1 2">L9</strain>
    </source>
</reference>
<comment type="caution">
    <text evidence="1">The sequence shown here is derived from an EMBL/GenBank/DDBJ whole genome shotgun (WGS) entry which is preliminary data.</text>
</comment>
<dbReference type="RefSeq" id="WP_155668021.1">
    <property type="nucleotide sequence ID" value="NZ_WOCA01000003.1"/>
</dbReference>
<evidence type="ECO:0000313" key="2">
    <source>
        <dbReference type="Proteomes" id="UP000469125"/>
    </source>
</evidence>
<protein>
    <recommendedName>
        <fullName evidence="3">Spore coat protein</fullName>
    </recommendedName>
</protein>
<dbReference type="EMBL" id="WOCA01000003">
    <property type="protein sequence ID" value="MUK88036.1"/>
    <property type="molecule type" value="Genomic_DNA"/>
</dbReference>